<dbReference type="InterPro" id="IPR014208">
    <property type="entry name" value="Spore_III_D"/>
</dbReference>
<keyword evidence="2" id="KW-1185">Reference proteome</keyword>
<dbReference type="OrthoDB" id="1682956at2"/>
<evidence type="ECO:0000313" key="1">
    <source>
        <dbReference type="EMBL" id="SDB81363.1"/>
    </source>
</evidence>
<reference evidence="2" key="1">
    <citation type="submission" date="2016-09" db="EMBL/GenBank/DDBJ databases">
        <authorList>
            <person name="Varghese N."/>
            <person name="Submissions S."/>
        </authorList>
    </citation>
    <scope>NUCLEOTIDE SEQUENCE [LARGE SCALE GENOMIC DNA]</scope>
    <source>
        <strain evidence="2">S5</strain>
    </source>
</reference>
<dbReference type="NCBIfam" id="TIGR02844">
    <property type="entry name" value="spore_III_D"/>
    <property type="match status" value="1"/>
</dbReference>
<gene>
    <name evidence="1" type="ORF">SAMN05421734_10184</name>
</gene>
<organism evidence="1 2">
    <name type="scientific">Pelagirhabdus alkalitolerans</name>
    <dbReference type="NCBI Taxonomy" id="1612202"/>
    <lineage>
        <taxon>Bacteria</taxon>
        <taxon>Bacillati</taxon>
        <taxon>Bacillota</taxon>
        <taxon>Bacilli</taxon>
        <taxon>Bacillales</taxon>
        <taxon>Bacillaceae</taxon>
        <taxon>Pelagirhabdus</taxon>
    </lineage>
</organism>
<dbReference type="Proteomes" id="UP000242949">
    <property type="component" value="Unassembled WGS sequence"/>
</dbReference>
<dbReference type="AlphaFoldDB" id="A0A1G6GHP6"/>
<evidence type="ECO:0000313" key="2">
    <source>
        <dbReference type="Proteomes" id="UP000242949"/>
    </source>
</evidence>
<dbReference type="RefSeq" id="WP_090791679.1">
    <property type="nucleotide sequence ID" value="NZ_FMYI01000001.1"/>
</dbReference>
<sequence length="87" mass="10195">MHDYIKNRTLAIGHYFVETKKTVRTIAKEFGVSKSTVHKDLTERLPEIHPLLAIEAKQILEHHKNIRHIRGGEATKRKYQDKRYSSS</sequence>
<proteinExistence type="predicted"/>
<dbReference type="EMBL" id="FMYI01000001">
    <property type="protein sequence ID" value="SDB81363.1"/>
    <property type="molecule type" value="Genomic_DNA"/>
</dbReference>
<name>A0A1G6GHP6_9BACI</name>
<dbReference type="Pfam" id="PF12116">
    <property type="entry name" value="SpoIIID"/>
    <property type="match status" value="1"/>
</dbReference>
<accession>A0A1G6GHP6</accession>
<dbReference type="STRING" id="1612202.SAMN05421734_10184"/>
<protein>
    <submittedName>
        <fullName evidence="1">Transcriptional regulator</fullName>
    </submittedName>
</protein>